<reference evidence="16 17" key="1">
    <citation type="submission" date="2020-08" db="EMBL/GenBank/DDBJ databases">
        <title>Bridging the membrane lipid divide: bacteria of the FCB group superphylum have the potential to synthesize archaeal ether lipids.</title>
        <authorList>
            <person name="Villanueva L."/>
            <person name="Von Meijenfeldt F.A.B."/>
            <person name="Westbye A.B."/>
            <person name="Yadav S."/>
            <person name="Hopmans E.C."/>
            <person name="Dutilh B.E."/>
            <person name="Sinninghe Damste J.S."/>
        </authorList>
    </citation>
    <scope>NUCLEOTIDE SEQUENCE [LARGE SCALE GENOMIC DNA]</scope>
    <source>
        <strain evidence="16">NIOZ-UU82</strain>
    </source>
</reference>
<dbReference type="InterPro" id="IPR041471">
    <property type="entry name" value="UvrB_inter"/>
</dbReference>
<dbReference type="InterPro" id="IPR048635">
    <property type="entry name" value="MFD_D3"/>
</dbReference>
<gene>
    <name evidence="13 16" type="primary">mfd</name>
    <name evidence="16" type="ORF">H8E80_04305</name>
</gene>
<dbReference type="PROSITE" id="PS51194">
    <property type="entry name" value="HELICASE_CTER"/>
    <property type="match status" value="1"/>
</dbReference>
<dbReference type="GO" id="GO:0006355">
    <property type="term" value="P:regulation of DNA-templated transcription"/>
    <property type="evidence" value="ECO:0007669"/>
    <property type="project" value="UniProtKB-UniRule"/>
</dbReference>
<evidence type="ECO:0000256" key="8">
    <source>
        <dbReference type="ARBA" id="ARBA00023125"/>
    </source>
</evidence>
<dbReference type="InterPro" id="IPR037235">
    <property type="entry name" value="TRCF-like_C_D7"/>
</dbReference>
<sequence length="1175" mass="132914">MFMNLNQEKSSLKSLIDLIPCRNSGIECTGLSGSDRAFLVSRIYMEHRMPVVVVAASSKDAEMLLEDLRFFSRDLQKASIYFPPYNILPFKCLSYHNETAARRISALYRLIEGEMPPVVVTTVSALLQRLIPKLMLSDYAELIMAGEDIDRDLLIEKLIAGGYVRAAIVEEPGDFCVRGGILDIYSPMYSDPLRIELFGETVDSLRFFSAATQRKIESIQEAIILPAGEAILKMELMDKIIGRIRKQASALDLPVTRVRELVERIKKEGVFPGIESLISLIYPQLDTLFDYVPDKALFVLIEPKELEEAANQFQEQAIKNYLAACKEARLCVEPDTFYIKWPRAKEMLSERKPLTVKMLPVSREGWGKRQPFLRLNFNIEDNSAVRAELKAHMKKENLLLPLVNWINDKKQAGYSALIVCSARLQAGRIKSLLAPYGIKLRIIKEFPAAKGSKGPVAVCLGRVSSGFVWPDEFLAIITEEEIFGVKRHRKRISRQKTKVQAGMLEFTDLKKGEPVVHVEHGIGRFDGLLKLKIDGTDNDFLLIIYKDDDKLYLPVDRMSMVQKYMGLDGVIPVLDKLGGKSWQRVKERVKKSVEKIAGRLLKLYSERKVKKGYAFKATDCDSQDFEAGFSYEETPDQLKAIDDVLHDMEEPTSMDRLVCGDVGYGKTEVALRASFTAVDNGKQVAILVPTTVLAEQHFETFANRFKRYPVNIACLSRFRSVREQRAIIDGLKAGKIDIVIGTHRLIQKDVAFKDLGLVVLDEEQRFGVKHKEKLKEIRRMIDVLTLTATPIPRTLYMSMMGVRDMSIISTPPEHRQSIITYISEFDGAVISEAIRNELKRKGQIYFVHNDIHNIWAMANYLQKLVPEVRLDVAHGRLTEDELELVMLRFFNKEIDMLVCTTIIESGLDIPSANTILINRADRFGLAQIYQLRGRVGRADEQAYAYLFIPDETALGKDAQKRLKVLMEHSDLGAGFQIAMSDLKIRGGGTILGASQSGHIAAVGYDIFLKLMENAISELKGKPVQEDLEPEINISLSSFIPEFYISDINQRLSAYRRLAKMTELCEISDFKKELIDRFGALPQEANNLLLKIMLKVFSIKAGIKQLDLTGQQLILYFSEAHQKYPFGIVDMIVNRSDCFSFTPDHVLKAKLSKRTAAGLLLETKNILKEITQHVNG</sequence>
<evidence type="ECO:0000313" key="16">
    <source>
        <dbReference type="EMBL" id="MBC8199254.1"/>
    </source>
</evidence>
<dbReference type="InterPro" id="IPR011545">
    <property type="entry name" value="DEAD/DEAH_box_helicase_dom"/>
</dbReference>
<evidence type="ECO:0000256" key="7">
    <source>
        <dbReference type="ARBA" id="ARBA00022840"/>
    </source>
</evidence>
<dbReference type="Proteomes" id="UP000603545">
    <property type="component" value="Unassembled WGS sequence"/>
</dbReference>
<dbReference type="NCBIfam" id="TIGR00580">
    <property type="entry name" value="mfd"/>
    <property type="match status" value="1"/>
</dbReference>
<dbReference type="PANTHER" id="PTHR47964">
    <property type="entry name" value="ATP-DEPENDENT DNA HELICASE HOMOLOG RECG, CHLOROPLASTIC"/>
    <property type="match status" value="1"/>
</dbReference>
<keyword evidence="3 13" id="KW-0547">Nucleotide-binding</keyword>
<dbReference type="InterPro" id="IPR027417">
    <property type="entry name" value="P-loop_NTPase"/>
</dbReference>
<dbReference type="GO" id="GO:0005524">
    <property type="term" value="F:ATP binding"/>
    <property type="evidence" value="ECO:0007669"/>
    <property type="project" value="UniProtKB-UniRule"/>
</dbReference>
<evidence type="ECO:0000256" key="2">
    <source>
        <dbReference type="ARBA" id="ARBA00022490"/>
    </source>
</evidence>
<evidence type="ECO:0000259" key="14">
    <source>
        <dbReference type="PROSITE" id="PS51192"/>
    </source>
</evidence>
<evidence type="ECO:0000256" key="13">
    <source>
        <dbReference type="HAMAP-Rule" id="MF_00969"/>
    </source>
</evidence>
<comment type="function">
    <text evidence="13">Couples transcription and DNA repair by recognizing RNA polymerase (RNAP) stalled at DNA lesions. Mediates ATP-dependent release of RNAP and its truncated transcript from the DNA, and recruitment of nucleotide excision repair machinery to the damaged site.</text>
</comment>
<evidence type="ECO:0000259" key="15">
    <source>
        <dbReference type="PROSITE" id="PS51194"/>
    </source>
</evidence>
<evidence type="ECO:0000256" key="9">
    <source>
        <dbReference type="ARBA" id="ARBA00023204"/>
    </source>
</evidence>
<dbReference type="SUPFAM" id="SSF52540">
    <property type="entry name" value="P-loop containing nucleoside triphosphate hydrolases"/>
    <property type="match status" value="4"/>
</dbReference>
<comment type="subcellular location">
    <subcellularLocation>
        <location evidence="1 13">Cytoplasm</location>
    </subcellularLocation>
</comment>
<protein>
    <recommendedName>
        <fullName evidence="12 13">Transcription-repair-coupling factor</fullName>
        <shortName evidence="13">TRCF</shortName>
        <ecNumber evidence="13">3.6.4.-</ecNumber>
    </recommendedName>
</protein>
<comment type="similarity">
    <text evidence="11 13">In the C-terminal section; belongs to the helicase family. RecG subfamily.</text>
</comment>
<dbReference type="Gene3D" id="3.40.50.300">
    <property type="entry name" value="P-loop containing nucleotide triphosphate hydrolases"/>
    <property type="match status" value="2"/>
</dbReference>
<dbReference type="InterPro" id="IPR003711">
    <property type="entry name" value="CarD-like/TRCF_RID"/>
</dbReference>
<dbReference type="Pfam" id="PF21132">
    <property type="entry name" value="MFD_D3"/>
    <property type="match status" value="1"/>
</dbReference>
<keyword evidence="8 13" id="KW-0238">DNA-binding</keyword>
<dbReference type="SMART" id="SM01058">
    <property type="entry name" value="CarD_TRCF"/>
    <property type="match status" value="1"/>
</dbReference>
<evidence type="ECO:0000256" key="1">
    <source>
        <dbReference type="ARBA" id="ARBA00004496"/>
    </source>
</evidence>
<organism evidence="16 17">
    <name type="scientific">Candidatus Desulfaltia bathyphila</name>
    <dbReference type="NCBI Taxonomy" id="2841697"/>
    <lineage>
        <taxon>Bacteria</taxon>
        <taxon>Pseudomonadati</taxon>
        <taxon>Thermodesulfobacteriota</taxon>
        <taxon>Desulfobacteria</taxon>
        <taxon>Desulfobacterales</taxon>
        <taxon>Desulfobacterales incertae sedis</taxon>
        <taxon>Candidatus Desulfaltia</taxon>
    </lineage>
</organism>
<dbReference type="InterPro" id="IPR014001">
    <property type="entry name" value="Helicase_ATP-bd"/>
</dbReference>
<dbReference type="Pfam" id="PF03461">
    <property type="entry name" value="TRCF"/>
    <property type="match status" value="1"/>
</dbReference>
<keyword evidence="9 13" id="KW-0234">DNA repair</keyword>
<keyword evidence="2 13" id="KW-0963">Cytoplasm</keyword>
<dbReference type="SUPFAM" id="SSF141259">
    <property type="entry name" value="CarD-like"/>
    <property type="match status" value="1"/>
</dbReference>
<keyword evidence="7 13" id="KW-0067">ATP-binding</keyword>
<proteinExistence type="inferred from homology"/>
<dbReference type="Gene3D" id="2.40.10.170">
    <property type="match status" value="1"/>
</dbReference>
<dbReference type="Gene3D" id="3.40.50.11140">
    <property type="match status" value="1"/>
</dbReference>
<dbReference type="Pfam" id="PF17757">
    <property type="entry name" value="UvrB_inter"/>
    <property type="match status" value="1"/>
</dbReference>
<feature type="domain" description="Helicase ATP-binding" evidence="14">
    <location>
        <begin position="647"/>
        <end position="808"/>
    </location>
</feature>
<dbReference type="AlphaFoldDB" id="A0A8J6N329"/>
<dbReference type="Pfam" id="PF02559">
    <property type="entry name" value="CarD_TRCF_RID"/>
    <property type="match status" value="1"/>
</dbReference>
<evidence type="ECO:0000256" key="11">
    <source>
        <dbReference type="ARBA" id="ARBA00061399"/>
    </source>
</evidence>
<dbReference type="InterPro" id="IPR005118">
    <property type="entry name" value="TRCF_C"/>
</dbReference>
<dbReference type="GO" id="GO:0016787">
    <property type="term" value="F:hydrolase activity"/>
    <property type="evidence" value="ECO:0007669"/>
    <property type="project" value="UniProtKB-KW"/>
</dbReference>
<dbReference type="Pfam" id="PF00270">
    <property type="entry name" value="DEAD"/>
    <property type="match status" value="1"/>
</dbReference>
<evidence type="ECO:0000256" key="5">
    <source>
        <dbReference type="ARBA" id="ARBA00022801"/>
    </source>
</evidence>
<dbReference type="GO" id="GO:0003684">
    <property type="term" value="F:damaged DNA binding"/>
    <property type="evidence" value="ECO:0007669"/>
    <property type="project" value="InterPro"/>
</dbReference>
<accession>A0A8J6N329</accession>
<dbReference type="Pfam" id="PF00271">
    <property type="entry name" value="Helicase_C"/>
    <property type="match status" value="1"/>
</dbReference>
<dbReference type="GO" id="GO:0005737">
    <property type="term" value="C:cytoplasm"/>
    <property type="evidence" value="ECO:0007669"/>
    <property type="project" value="UniProtKB-SubCell"/>
</dbReference>
<dbReference type="FunFam" id="3.40.50.300:FF:000546">
    <property type="entry name" value="Transcription-repair-coupling factor"/>
    <property type="match status" value="1"/>
</dbReference>
<dbReference type="SMART" id="SM00982">
    <property type="entry name" value="TRCF"/>
    <property type="match status" value="1"/>
</dbReference>
<dbReference type="InterPro" id="IPR036101">
    <property type="entry name" value="CarD-like/TRCF_RID_sf"/>
</dbReference>
<comment type="caution">
    <text evidence="16">The sequence shown here is derived from an EMBL/GenBank/DDBJ whole genome shotgun (WGS) entry which is preliminary data.</text>
</comment>
<dbReference type="HAMAP" id="MF_00969">
    <property type="entry name" value="TRCF"/>
    <property type="match status" value="1"/>
</dbReference>
<dbReference type="SMART" id="SM00490">
    <property type="entry name" value="HELICc"/>
    <property type="match status" value="1"/>
</dbReference>
<keyword evidence="5 13" id="KW-0378">Hydrolase</keyword>
<evidence type="ECO:0000313" key="17">
    <source>
        <dbReference type="Proteomes" id="UP000603545"/>
    </source>
</evidence>
<dbReference type="InterPro" id="IPR004576">
    <property type="entry name" value="Mfd"/>
</dbReference>
<dbReference type="SMART" id="SM00487">
    <property type="entry name" value="DEXDc"/>
    <property type="match status" value="1"/>
</dbReference>
<dbReference type="InterPro" id="IPR001650">
    <property type="entry name" value="Helicase_C-like"/>
</dbReference>
<evidence type="ECO:0000256" key="10">
    <source>
        <dbReference type="ARBA" id="ARBA00061104"/>
    </source>
</evidence>
<dbReference type="Gene3D" id="3.40.50.11180">
    <property type="match status" value="1"/>
</dbReference>
<feature type="domain" description="Helicase C-terminal" evidence="15">
    <location>
        <begin position="829"/>
        <end position="983"/>
    </location>
</feature>
<dbReference type="EMBL" id="JACNLL010000043">
    <property type="protein sequence ID" value="MBC8199254.1"/>
    <property type="molecule type" value="Genomic_DNA"/>
</dbReference>
<dbReference type="Gene3D" id="3.30.2060.10">
    <property type="entry name" value="Penicillin-binding protein 1b domain"/>
    <property type="match status" value="1"/>
</dbReference>
<keyword evidence="4 13" id="KW-0227">DNA damage</keyword>
<dbReference type="PANTHER" id="PTHR47964:SF1">
    <property type="entry name" value="ATP-DEPENDENT DNA HELICASE HOMOLOG RECG, CHLOROPLASTIC"/>
    <property type="match status" value="1"/>
</dbReference>
<dbReference type="GO" id="GO:0003678">
    <property type="term" value="F:DNA helicase activity"/>
    <property type="evidence" value="ECO:0007669"/>
    <property type="project" value="TreeGrafter"/>
</dbReference>
<dbReference type="EC" id="3.6.4.-" evidence="13"/>
<dbReference type="Gene3D" id="3.90.1150.50">
    <property type="entry name" value="Transcription-repair-coupling factor, D7 domain"/>
    <property type="match status" value="1"/>
</dbReference>
<name>A0A8J6N329_9BACT</name>
<dbReference type="SUPFAM" id="SSF143517">
    <property type="entry name" value="TRCF domain-like"/>
    <property type="match status" value="1"/>
</dbReference>
<dbReference type="PROSITE" id="PS51192">
    <property type="entry name" value="HELICASE_ATP_BIND_1"/>
    <property type="match status" value="1"/>
</dbReference>
<comment type="similarity">
    <text evidence="10 13">In the N-terminal section; belongs to the UvrB family.</text>
</comment>
<evidence type="ECO:0000256" key="4">
    <source>
        <dbReference type="ARBA" id="ARBA00022763"/>
    </source>
</evidence>
<dbReference type="GO" id="GO:0000716">
    <property type="term" value="P:transcription-coupled nucleotide-excision repair, DNA damage recognition"/>
    <property type="evidence" value="ECO:0007669"/>
    <property type="project" value="UniProtKB-UniRule"/>
</dbReference>
<dbReference type="CDD" id="cd17991">
    <property type="entry name" value="DEXHc_TRCF"/>
    <property type="match status" value="1"/>
</dbReference>
<dbReference type="InterPro" id="IPR047112">
    <property type="entry name" value="RecG/Mfd"/>
</dbReference>
<evidence type="ECO:0000256" key="12">
    <source>
        <dbReference type="ARBA" id="ARBA00070128"/>
    </source>
</evidence>
<keyword evidence="6" id="KW-0347">Helicase</keyword>
<evidence type="ECO:0000256" key="6">
    <source>
        <dbReference type="ARBA" id="ARBA00022806"/>
    </source>
</evidence>
<evidence type="ECO:0000256" key="3">
    <source>
        <dbReference type="ARBA" id="ARBA00022741"/>
    </source>
</evidence>